<reference evidence="3" key="1">
    <citation type="journal article" date="2019" name="bioRxiv">
        <title>Genomics, evolutionary history and diagnostics of the Alternaria alternata species group including apple and Asian pear pathotypes.</title>
        <authorList>
            <person name="Armitage A.D."/>
            <person name="Cockerton H.M."/>
            <person name="Sreenivasaprasad S."/>
            <person name="Woodhall J.W."/>
            <person name="Lane C.R."/>
            <person name="Harrison R.J."/>
            <person name="Clarkson J.P."/>
        </authorList>
    </citation>
    <scope>NUCLEOTIDE SEQUENCE [LARGE SCALE GENOMIC DNA]</scope>
    <source>
        <strain evidence="3">FERA 1177</strain>
    </source>
</reference>
<evidence type="ECO:0000313" key="3">
    <source>
        <dbReference type="Proteomes" id="UP000291422"/>
    </source>
</evidence>
<dbReference type="EMBL" id="PDXD01000005">
    <property type="protein sequence ID" value="RYN79420.1"/>
    <property type="molecule type" value="Genomic_DNA"/>
</dbReference>
<proteinExistence type="predicted"/>
<evidence type="ECO:0000256" key="1">
    <source>
        <dbReference type="SAM" id="Phobius"/>
    </source>
</evidence>
<name>A0A4Q4NLJ5_ALTAL</name>
<feature type="transmembrane region" description="Helical" evidence="1">
    <location>
        <begin position="992"/>
        <end position="1011"/>
    </location>
</feature>
<gene>
    <name evidence="2" type="ORF">AA0117_g3661</name>
</gene>
<dbReference type="AlphaFoldDB" id="A0A4Q4NLJ5"/>
<keyword evidence="1" id="KW-0812">Transmembrane</keyword>
<dbReference type="VEuPathDB" id="FungiDB:CC77DRAFT_1082757"/>
<sequence length="1198" mass="130229">MASITFDSELLRQPLPQKILAAAIDFRALYDANSNPVLLSVSREGALLLLYSDNNGANQVVNLSSQLGISASSKVQALAVAQATNLETFVAFATTTEGRSSNLWVLSSFSPSGPDWHKNLGLGLVYRGAQESTYHISKLLLGSTVDESGYPLLVAVVNEPGRTAKDVRRVDVDTKGKTWQWASDLGFPFNIDDMIDYCVGTLPGGAGRKAHGIFGIDKTQQKPTLTFAGIVGKAPGLRTPLNVRLATVENPQCVRTTLDEDGFTNVLVAGDGVLHIASQNCTESVPSGTILPATLAHETLNGLRRLEVTQNGQSVAVWGVNGENNLVGQSATLELNQDEGFDELKAAGEPIPLLPVGDQVQSFDAVLNPRTRLQQVFCLKGDGTVSSLQQAGDSKLWSEQQLCVPDPTDLQDVNTYSCHINVKGSSGEPLPATHIQLKSSSQVTCIINSMWVTLGSQPVKFKTDTKGAISITMPAPDLAAPDIVIILSDQSHINFNPAHKAVSKLSNAAKAGSLSDLKRQDGSLMFPGIDNKSTQLISQISDKYLGQNESASMPQAPETMLMTTSNFAVATDDHGILWQFWHGIVSGVEKILDFGYQAGSFIINTAKKVWKFVIETAEQALKALSGLFKFLGDAVEEALTWLAEKLDWTSILDTAAVFNEIFNAGIEMLEDVIEKGADAVDHIFADMEAQVAQWHVPPEIPQQFAKLKPDVDKKKNEKSNNFADNPGFNWLNNNLENDDTQKALSTTAGNSKATSLSDVLKTLFDDFLKPLWDNFKDTLVHIWDDIKKLFDSNSTMTWQDILKNIGADIALGIVRGIRKAVHGLFAVSHSIVEWIHDMLNKEIDIWVVTKLYAKITRGQKLTILNLCSLILAIPTTWVFRLLYGKKPRDIPQLASFLDELHARDSKIVSFSSKSAAPTFDRISSQSLPDDNFAAMSAAENAFPSEKTMLLATNAASQNRQSANRITNFATKATTEQSLQAVTMSSGMKRLRYVWRIGMLIKSAGVIVYTLYDTITTGLAWPTVGFENDGAIANEFTKGKMMYVAIVIGVGSFPFEKLDRHPLGYSIRVFSWACKGFMNVVKTGVAGPVKPAMAGLAGVWDLVCYVIALIAEGIAGKTDGALEWTQRMLADCWAIGSAYNAMTKAVEPIGLTLTIGAGLAMNVEGMILARRQLDYFTENATKEDYYPPSWSTSLSGSMG</sequence>
<feature type="transmembrane region" description="Helical" evidence="1">
    <location>
        <begin position="863"/>
        <end position="883"/>
    </location>
</feature>
<dbReference type="Proteomes" id="UP000291422">
    <property type="component" value="Unassembled WGS sequence"/>
</dbReference>
<comment type="caution">
    <text evidence="2">The sequence shown here is derived from an EMBL/GenBank/DDBJ whole genome shotgun (WGS) entry which is preliminary data.</text>
</comment>
<protein>
    <submittedName>
        <fullName evidence="2">Uncharacterized protein</fullName>
    </submittedName>
</protein>
<evidence type="ECO:0000313" key="2">
    <source>
        <dbReference type="EMBL" id="RYN79420.1"/>
    </source>
</evidence>
<accession>A0A4Q4NLJ5</accession>
<keyword evidence="1" id="KW-1133">Transmembrane helix</keyword>
<keyword evidence="1" id="KW-0472">Membrane</keyword>
<organism evidence="2 3">
    <name type="scientific">Alternaria alternata</name>
    <name type="common">Alternaria rot fungus</name>
    <name type="synonym">Torula alternata</name>
    <dbReference type="NCBI Taxonomy" id="5599"/>
    <lineage>
        <taxon>Eukaryota</taxon>
        <taxon>Fungi</taxon>
        <taxon>Dikarya</taxon>
        <taxon>Ascomycota</taxon>
        <taxon>Pezizomycotina</taxon>
        <taxon>Dothideomycetes</taxon>
        <taxon>Pleosporomycetidae</taxon>
        <taxon>Pleosporales</taxon>
        <taxon>Pleosporineae</taxon>
        <taxon>Pleosporaceae</taxon>
        <taxon>Alternaria</taxon>
        <taxon>Alternaria sect. Alternaria</taxon>
        <taxon>Alternaria alternata complex</taxon>
    </lineage>
</organism>